<reference evidence="1" key="1">
    <citation type="submission" date="2014-01" db="EMBL/GenBank/DDBJ databases">
        <authorList>
            <person name="Brown-Elliot B."/>
            <person name="Wallace R."/>
            <person name="Lenaerts A."/>
            <person name="Ordway D."/>
            <person name="DeGroote M.A."/>
            <person name="Parker T."/>
            <person name="Sizemore C."/>
            <person name="Tallon L.J."/>
            <person name="Sadzewicz L.K."/>
            <person name="Sengamalay N."/>
            <person name="Fraser C.M."/>
            <person name="Hine E."/>
            <person name="Shefchek K.A."/>
            <person name="Das S.P."/>
            <person name="Tettelin H."/>
        </authorList>
    </citation>
    <scope>NUCLEOTIDE SEQUENCE [LARGE SCALE GENOMIC DNA]</scope>
    <source>
        <strain evidence="1">4042</strain>
    </source>
</reference>
<sequence length="117" mass="11955">MRTATEAPVPVHLPIHHEVVGRYPSLPSRLIAPRQSRTGVPSGSMAPPTVIGCVVTRGTTGAGGSSRTISSTNTGTCSGCRSSVIRSFGSRAKADNAKPIAAVTVSSPPTQTNSSTR</sequence>
<comment type="caution">
    <text evidence="1">The sequence shown here is derived from an EMBL/GenBank/DDBJ whole genome shotgun (WGS) entry which is preliminary data.</text>
</comment>
<protein>
    <submittedName>
        <fullName evidence="1">Uncharacterized protein</fullName>
    </submittedName>
</protein>
<proteinExistence type="predicted"/>
<accession>X7ZVW1</accession>
<dbReference type="EMBL" id="JAOB01000069">
    <property type="protein sequence ID" value="EUA23399.1"/>
    <property type="molecule type" value="Genomic_DNA"/>
</dbReference>
<organism evidence="1">
    <name type="scientific">Mycobacterium xenopi 4042</name>
    <dbReference type="NCBI Taxonomy" id="1299334"/>
    <lineage>
        <taxon>Bacteria</taxon>
        <taxon>Bacillati</taxon>
        <taxon>Actinomycetota</taxon>
        <taxon>Actinomycetes</taxon>
        <taxon>Mycobacteriales</taxon>
        <taxon>Mycobacteriaceae</taxon>
        <taxon>Mycobacterium</taxon>
    </lineage>
</organism>
<dbReference type="AlphaFoldDB" id="X7ZVW1"/>
<name>X7ZVW1_MYCXE</name>
<gene>
    <name evidence="1" type="ORF">I553_5196</name>
</gene>
<evidence type="ECO:0000313" key="1">
    <source>
        <dbReference type="EMBL" id="EUA23399.1"/>
    </source>
</evidence>